<sequence>MYRIGTLFICLIITACSSTKVHLYTHYLSDEQVAAISAKLEASHFEVQTNTLSFPQTVEESTVIYSPLIQDKSSIERLTQALAELDWKVSSVQPFVKGNHWYKQDSVGLLLIPEGIKQQGEIASQDLAHEYVSRDCDASQLNSGVKIQLNRDNTYQMVFTQDTAESTDHLKGFWKITSYPYMELSSQNERWWFYFEIEQKLETDKVSNIDIIELKPADKYKFFPDCRFVFGIRV</sequence>
<dbReference type="HOGENOM" id="CLU_103346_0_0_6"/>
<dbReference type="RefSeq" id="WP_011496692.1">
    <property type="nucleotide sequence ID" value="NC_007954.1"/>
</dbReference>
<accession>Q12LY6</accession>
<evidence type="ECO:0000313" key="2">
    <source>
        <dbReference type="Proteomes" id="UP000001982"/>
    </source>
</evidence>
<reference evidence="1 2" key="1">
    <citation type="submission" date="2006-03" db="EMBL/GenBank/DDBJ databases">
        <title>Complete sequence of Shewanella denitrificans OS217.</title>
        <authorList>
            <consortium name="US DOE Joint Genome Institute"/>
            <person name="Copeland A."/>
            <person name="Lucas S."/>
            <person name="Lapidus A."/>
            <person name="Barry K."/>
            <person name="Detter J.C."/>
            <person name="Glavina del Rio T."/>
            <person name="Hammon N."/>
            <person name="Israni S."/>
            <person name="Dalin E."/>
            <person name="Tice H."/>
            <person name="Pitluck S."/>
            <person name="Brettin T."/>
            <person name="Bruce D."/>
            <person name="Han C."/>
            <person name="Tapia R."/>
            <person name="Gilna P."/>
            <person name="Kiss H."/>
            <person name="Schmutz J."/>
            <person name="Larimer F."/>
            <person name="Land M."/>
            <person name="Hauser L."/>
            <person name="Kyrpides N."/>
            <person name="Lykidis A."/>
            <person name="Richardson P."/>
        </authorList>
    </citation>
    <scope>NUCLEOTIDE SEQUENCE [LARGE SCALE GENOMIC DNA]</scope>
    <source>
        <strain evidence="2">OS217 / ATCC BAA-1090 / DSM 15013</strain>
    </source>
</reference>
<dbReference type="AlphaFoldDB" id="Q12LY6"/>
<dbReference type="PROSITE" id="PS51257">
    <property type="entry name" value="PROKAR_LIPOPROTEIN"/>
    <property type="match status" value="1"/>
</dbReference>
<dbReference type="eggNOG" id="ENOG5031TA2">
    <property type="taxonomic scope" value="Bacteria"/>
</dbReference>
<dbReference type="OrthoDB" id="5700077at2"/>
<gene>
    <name evidence="1" type="ordered locus">Sden_2260</name>
</gene>
<dbReference type="EMBL" id="CP000302">
    <property type="protein sequence ID" value="ABE55540.1"/>
    <property type="molecule type" value="Genomic_DNA"/>
</dbReference>
<dbReference type="KEGG" id="sdn:Sden_2260"/>
<evidence type="ECO:0000313" key="1">
    <source>
        <dbReference type="EMBL" id="ABE55540.1"/>
    </source>
</evidence>
<name>Q12LY6_SHEDO</name>
<proteinExistence type="predicted"/>
<protein>
    <submittedName>
        <fullName evidence="1">Putative lipoprotein</fullName>
    </submittedName>
</protein>
<dbReference type="Proteomes" id="UP000001982">
    <property type="component" value="Chromosome"/>
</dbReference>
<keyword evidence="2" id="KW-1185">Reference proteome</keyword>
<keyword evidence="1" id="KW-0449">Lipoprotein</keyword>
<organism evidence="1 2">
    <name type="scientific">Shewanella denitrificans (strain OS217 / ATCC BAA-1090 / DSM 15013)</name>
    <dbReference type="NCBI Taxonomy" id="318161"/>
    <lineage>
        <taxon>Bacteria</taxon>
        <taxon>Pseudomonadati</taxon>
        <taxon>Pseudomonadota</taxon>
        <taxon>Gammaproteobacteria</taxon>
        <taxon>Alteromonadales</taxon>
        <taxon>Shewanellaceae</taxon>
        <taxon>Shewanella</taxon>
    </lineage>
</organism>